<gene>
    <name evidence="2" type="ORF">AAFH96_35545</name>
</gene>
<feature type="region of interest" description="Disordered" evidence="1">
    <location>
        <begin position="418"/>
        <end position="439"/>
    </location>
</feature>
<feature type="region of interest" description="Disordered" evidence="1">
    <location>
        <begin position="210"/>
        <end position="321"/>
    </location>
</feature>
<proteinExistence type="predicted"/>
<comment type="caution">
    <text evidence="2">The sequence shown here is derived from an EMBL/GenBank/DDBJ whole genome shotgun (WGS) entry which is preliminary data.</text>
</comment>
<evidence type="ECO:0000313" key="3">
    <source>
        <dbReference type="Proteomes" id="UP001582793"/>
    </source>
</evidence>
<feature type="compositionally biased region" description="Low complexity" evidence="1">
    <location>
        <begin position="18"/>
        <end position="28"/>
    </location>
</feature>
<feature type="region of interest" description="Disordered" evidence="1">
    <location>
        <begin position="455"/>
        <end position="582"/>
    </location>
</feature>
<feature type="compositionally biased region" description="Basic and acidic residues" evidence="1">
    <location>
        <begin position="218"/>
        <end position="227"/>
    </location>
</feature>
<accession>A0ABV5D265</accession>
<dbReference type="EMBL" id="JBCGDC010000230">
    <property type="protein sequence ID" value="MFB6398350.1"/>
    <property type="molecule type" value="Genomic_DNA"/>
</dbReference>
<evidence type="ECO:0000256" key="1">
    <source>
        <dbReference type="SAM" id="MobiDB-lite"/>
    </source>
</evidence>
<dbReference type="Proteomes" id="UP001582793">
    <property type="component" value="Unassembled WGS sequence"/>
</dbReference>
<feature type="region of interest" description="Disordered" evidence="1">
    <location>
        <begin position="150"/>
        <end position="170"/>
    </location>
</feature>
<feature type="compositionally biased region" description="Basic and acidic residues" evidence="1">
    <location>
        <begin position="542"/>
        <end position="552"/>
    </location>
</feature>
<keyword evidence="3" id="KW-1185">Reference proteome</keyword>
<reference evidence="2 3" key="1">
    <citation type="submission" date="2024-04" db="EMBL/GenBank/DDBJ databases">
        <title>Polymorphospora sp. isolated from Baiyangdian Lake in Xiong'an New Area.</title>
        <authorList>
            <person name="Zhang X."/>
            <person name="Liu J."/>
        </authorList>
    </citation>
    <scope>NUCLEOTIDE SEQUENCE [LARGE SCALE GENOMIC DNA]</scope>
    <source>
        <strain evidence="2 3">2-325</strain>
    </source>
</reference>
<feature type="compositionally biased region" description="Basic and acidic residues" evidence="1">
    <location>
        <begin position="489"/>
        <end position="498"/>
    </location>
</feature>
<feature type="compositionally biased region" description="Basic and acidic residues" evidence="1">
    <location>
        <begin position="161"/>
        <end position="170"/>
    </location>
</feature>
<feature type="compositionally biased region" description="Basic residues" evidence="1">
    <location>
        <begin position="477"/>
        <end position="487"/>
    </location>
</feature>
<feature type="compositionally biased region" description="Basic and acidic residues" evidence="1">
    <location>
        <begin position="455"/>
        <end position="467"/>
    </location>
</feature>
<feature type="region of interest" description="Disordered" evidence="1">
    <location>
        <begin position="18"/>
        <end position="45"/>
    </location>
</feature>
<feature type="compositionally biased region" description="Gly residues" evidence="1">
    <location>
        <begin position="525"/>
        <end position="539"/>
    </location>
</feature>
<feature type="region of interest" description="Disordered" evidence="1">
    <location>
        <begin position="653"/>
        <end position="743"/>
    </location>
</feature>
<feature type="compositionally biased region" description="Gly residues" evidence="1">
    <location>
        <begin position="732"/>
        <end position="743"/>
    </location>
</feature>
<sequence>MDDVVLDEDQLVLLVGQAQQQPAQQRQPGHVERHPDLGGDDVLGGAGRVGGVAQVAGRDPDPVGRVDELDRVPVAGDHGGAQDLVPADHFGQRRLEQAYVDRAVQPDRRRRVVGDVAGRELLEEPDLLLHHRQRRGAPVAVVAGQLRQGRGAGGVTGAGRLDPRGQRGDGRVGQQFVQRQLDAEVGAQVGLDAGGEQRGAAEVEEGVVDADAGQVQHPRPDPPDARGGRVGGLVAGRCGVRRCGRGRGERGQRGPVDLAAGGDRQPVQPVPDGRHHPRRQPPGQPGGQRRRLRAVGAVDPGQVRRQPAAAGEDRRLGDVGVPGQDGLDLGRLDPEPAYLHLVVDPAQERQVGGVVGAPDPVAGPVHPGAGRPPRVGHEPFGGQVGAAEVAAGQGGAADVQLAAAGAGQVGVEHVQDAGADGGADRHGVRPGGVAGPVHRRGHHRLGRTVRVEDRRPVGADGGADRHGVRPGGVAGPVHRRGHHRLGRTVRVEDRRPVRADGGPPAVDGGGGQRLATGEDHAQRADGGGQQPGVAGGGQFGEQRGRQVGDGHRVRAQRRAHLGRPPDPVVAQDDPGTGGEAGEELLDGDVEAVPGHLEDHVVRGQPEVGDHRPDVGGGGAVLDHHALGHAGGAGGVDDVRGGVRVDAVAGHVDGRAGAGRVDDRHGGAGDGGRGPGPGDDDAYAGVGDQRGDARRRQVGGQRQVRRPGLQHAEDRHDEFGAAGGADPDDVLGAGAGGPQPGRQGGGAVVEFGVRQPQRPAFHRACVGTGDGVPGHQAVQRLRGVETGCHVLNSSSPCAAGR</sequence>
<protein>
    <submittedName>
        <fullName evidence="2">Uncharacterized protein</fullName>
    </submittedName>
</protein>
<feature type="compositionally biased region" description="Gly residues" evidence="1">
    <location>
        <begin position="667"/>
        <end position="676"/>
    </location>
</feature>
<evidence type="ECO:0000313" key="2">
    <source>
        <dbReference type="EMBL" id="MFB6398350.1"/>
    </source>
</evidence>
<organism evidence="2 3">
    <name type="scientific">Polymorphospora lycopeni</name>
    <dbReference type="NCBI Taxonomy" id="3140240"/>
    <lineage>
        <taxon>Bacteria</taxon>
        <taxon>Bacillati</taxon>
        <taxon>Actinomycetota</taxon>
        <taxon>Actinomycetes</taxon>
        <taxon>Micromonosporales</taxon>
        <taxon>Micromonosporaceae</taxon>
        <taxon>Polymorphospora</taxon>
    </lineage>
</organism>
<name>A0ABV5D265_9ACTN</name>